<dbReference type="AlphaFoldDB" id="A0A2P2QES5"/>
<sequence length="28" mass="3177">MAMAFCLGLLLLTLTLITSFTQTFYHLL</sequence>
<dbReference type="EMBL" id="GGEC01084995">
    <property type="protein sequence ID" value="MBX65479.1"/>
    <property type="molecule type" value="Transcribed_RNA"/>
</dbReference>
<name>A0A2P2QES5_RHIMU</name>
<protein>
    <submittedName>
        <fullName evidence="1">Uncharacterized protein</fullName>
    </submittedName>
</protein>
<proteinExistence type="predicted"/>
<organism evidence="1">
    <name type="scientific">Rhizophora mucronata</name>
    <name type="common">Asiatic mangrove</name>
    <dbReference type="NCBI Taxonomy" id="61149"/>
    <lineage>
        <taxon>Eukaryota</taxon>
        <taxon>Viridiplantae</taxon>
        <taxon>Streptophyta</taxon>
        <taxon>Embryophyta</taxon>
        <taxon>Tracheophyta</taxon>
        <taxon>Spermatophyta</taxon>
        <taxon>Magnoliopsida</taxon>
        <taxon>eudicotyledons</taxon>
        <taxon>Gunneridae</taxon>
        <taxon>Pentapetalae</taxon>
        <taxon>rosids</taxon>
        <taxon>fabids</taxon>
        <taxon>Malpighiales</taxon>
        <taxon>Rhizophoraceae</taxon>
        <taxon>Rhizophora</taxon>
    </lineage>
</organism>
<reference evidence="1" key="1">
    <citation type="submission" date="2018-02" db="EMBL/GenBank/DDBJ databases">
        <title>Rhizophora mucronata_Transcriptome.</title>
        <authorList>
            <person name="Meera S.P."/>
            <person name="Sreeshan A."/>
            <person name="Augustine A."/>
        </authorList>
    </citation>
    <scope>NUCLEOTIDE SEQUENCE</scope>
    <source>
        <tissue evidence="1">Leaf</tissue>
    </source>
</reference>
<accession>A0A2P2QES5</accession>
<evidence type="ECO:0000313" key="1">
    <source>
        <dbReference type="EMBL" id="MBX65479.1"/>
    </source>
</evidence>